<proteinExistence type="predicted"/>
<dbReference type="GO" id="GO:0006310">
    <property type="term" value="P:DNA recombination"/>
    <property type="evidence" value="ECO:0007669"/>
    <property type="project" value="UniProtKB-KW"/>
</dbReference>
<dbReference type="RefSeq" id="WP_007750053.1">
    <property type="nucleotide sequence ID" value="NZ_BHWB01000015.1"/>
</dbReference>
<evidence type="ECO:0000313" key="9">
    <source>
        <dbReference type="Proteomes" id="UP000288079"/>
    </source>
</evidence>
<dbReference type="GO" id="GO:0015074">
    <property type="term" value="P:DNA integration"/>
    <property type="evidence" value="ECO:0007669"/>
    <property type="project" value="UniProtKB-KW"/>
</dbReference>
<dbReference type="InterPro" id="IPR010998">
    <property type="entry name" value="Integrase_recombinase_N"/>
</dbReference>
<gene>
    <name evidence="8" type="ORF">KGMB02408_37740</name>
</gene>
<dbReference type="Proteomes" id="UP000288079">
    <property type="component" value="Unassembled WGS sequence"/>
</dbReference>
<sequence length="343" mass="40156">MKNRRITETEYLGYWLRPFLIEYLIVTRNLSRNTQMSYRDTFRMLVSYVSTLISIAIDNLKISDITTDVITKFLDYLEIERKVSVSSRNNRLAAIKAFAKFLAWKSPEHIDWCHHVTLIPSKKTEKRMITYMDKSEIEALADAPLKTCKYQGIRSRDHVIILFMYNTGARVSEVIGVKVKDVAMPSKRGMPMVTLHGKGRKERICPLWEDFWDLLKQFIDNKLPDDYLFLNRYNQPMSRFCIYEMIKKYSQDVILNHPSLANKRPSPHVIRHTTATHLLNSGADIDMVRNWMGHSSIDTTNIYAEISMERKLEVLKKCEQSVSDTPSRKWSEDKELITFLDSL</sequence>
<dbReference type="Gene3D" id="1.10.150.130">
    <property type="match status" value="1"/>
</dbReference>
<dbReference type="InterPro" id="IPR013762">
    <property type="entry name" value="Integrase-like_cat_sf"/>
</dbReference>
<dbReference type="PANTHER" id="PTHR30349">
    <property type="entry name" value="PHAGE INTEGRASE-RELATED"/>
    <property type="match status" value="1"/>
</dbReference>
<keyword evidence="1" id="KW-0159">Chromosome partition</keyword>
<dbReference type="GO" id="GO:0003677">
    <property type="term" value="F:DNA binding"/>
    <property type="evidence" value="ECO:0007669"/>
    <property type="project" value="UniProtKB-UniRule"/>
</dbReference>
<evidence type="ECO:0000256" key="4">
    <source>
        <dbReference type="ARBA" id="ARBA00023172"/>
    </source>
</evidence>
<evidence type="ECO:0000256" key="1">
    <source>
        <dbReference type="ARBA" id="ARBA00022829"/>
    </source>
</evidence>
<comment type="caution">
    <text evidence="8">The sequence shown here is derived from an EMBL/GenBank/DDBJ whole genome shotgun (WGS) entry which is preliminary data.</text>
</comment>
<dbReference type="InterPro" id="IPR002104">
    <property type="entry name" value="Integrase_catalytic"/>
</dbReference>
<dbReference type="AlphaFoldDB" id="A0A401LZ57"/>
<protein>
    <submittedName>
        <fullName evidence="8">Integrase</fullName>
    </submittedName>
</protein>
<keyword evidence="3 5" id="KW-0238">DNA-binding</keyword>
<evidence type="ECO:0000313" key="8">
    <source>
        <dbReference type="EMBL" id="GCB36829.1"/>
    </source>
</evidence>
<dbReference type="InterPro" id="IPR044068">
    <property type="entry name" value="CB"/>
</dbReference>
<evidence type="ECO:0000256" key="5">
    <source>
        <dbReference type="PROSITE-ProRule" id="PRU01248"/>
    </source>
</evidence>
<keyword evidence="9" id="KW-1185">Reference proteome</keyword>
<evidence type="ECO:0000256" key="2">
    <source>
        <dbReference type="ARBA" id="ARBA00022908"/>
    </source>
</evidence>
<name>A0A401LZ57_9BACE</name>
<evidence type="ECO:0000256" key="3">
    <source>
        <dbReference type="ARBA" id="ARBA00023125"/>
    </source>
</evidence>
<accession>A0A401LZ57</accession>
<evidence type="ECO:0000259" key="7">
    <source>
        <dbReference type="PROSITE" id="PS51900"/>
    </source>
</evidence>
<dbReference type="InterPro" id="IPR050090">
    <property type="entry name" value="Tyrosine_recombinase_XerCD"/>
</dbReference>
<organism evidence="8 9">
    <name type="scientific">Bacteroides faecalis</name>
    <dbReference type="NCBI Taxonomy" id="2447885"/>
    <lineage>
        <taxon>Bacteria</taxon>
        <taxon>Pseudomonadati</taxon>
        <taxon>Bacteroidota</taxon>
        <taxon>Bacteroidia</taxon>
        <taxon>Bacteroidales</taxon>
        <taxon>Bacteroidaceae</taxon>
        <taxon>Bacteroides</taxon>
    </lineage>
</organism>
<dbReference type="OrthoDB" id="107900at2"/>
<keyword evidence="2" id="KW-0229">DNA integration</keyword>
<dbReference type="InterPro" id="IPR004107">
    <property type="entry name" value="Integrase_SAM-like_N"/>
</dbReference>
<dbReference type="Gene3D" id="1.10.443.10">
    <property type="entry name" value="Intergrase catalytic core"/>
    <property type="match status" value="1"/>
</dbReference>
<dbReference type="Pfam" id="PF00589">
    <property type="entry name" value="Phage_integrase"/>
    <property type="match status" value="1"/>
</dbReference>
<dbReference type="GeneID" id="92989453"/>
<dbReference type="Pfam" id="PF02899">
    <property type="entry name" value="Phage_int_SAM_1"/>
    <property type="match status" value="1"/>
</dbReference>
<dbReference type="PANTHER" id="PTHR30349:SF81">
    <property type="entry name" value="TYROSINE RECOMBINASE XERC"/>
    <property type="match status" value="1"/>
</dbReference>
<dbReference type="EMBL" id="BHWB01000015">
    <property type="protein sequence ID" value="GCB36829.1"/>
    <property type="molecule type" value="Genomic_DNA"/>
</dbReference>
<dbReference type="InterPro" id="IPR011010">
    <property type="entry name" value="DNA_brk_join_enz"/>
</dbReference>
<keyword evidence="4" id="KW-0233">DNA recombination</keyword>
<dbReference type="PROSITE" id="PS51898">
    <property type="entry name" value="TYR_RECOMBINASE"/>
    <property type="match status" value="1"/>
</dbReference>
<feature type="domain" description="Tyr recombinase" evidence="6">
    <location>
        <begin position="127"/>
        <end position="316"/>
    </location>
</feature>
<evidence type="ECO:0000259" key="6">
    <source>
        <dbReference type="PROSITE" id="PS51898"/>
    </source>
</evidence>
<reference evidence="8 9" key="1">
    <citation type="submission" date="2018-10" db="EMBL/GenBank/DDBJ databases">
        <title>Draft Genome Sequence of Bacteroides sp. KCTC 15687.</title>
        <authorList>
            <person name="Yu S.Y."/>
            <person name="Kim J.S."/>
            <person name="Oh B.S."/>
            <person name="Park S.H."/>
            <person name="Kang S.W."/>
            <person name="Park J.E."/>
            <person name="Choi S.H."/>
            <person name="Han K.I."/>
            <person name="Lee K.C."/>
            <person name="Eom M.K."/>
            <person name="Suh M.K."/>
            <person name="Lee D.H."/>
            <person name="Yoon H."/>
            <person name="Kim B."/>
            <person name="Yang S.J."/>
            <person name="Lee J.S."/>
            <person name="Lee J.H."/>
        </authorList>
    </citation>
    <scope>NUCLEOTIDE SEQUENCE [LARGE SCALE GENOMIC DNA]</scope>
    <source>
        <strain evidence="8 9">KCTC 15687</strain>
    </source>
</reference>
<feature type="domain" description="Core-binding (CB)" evidence="7">
    <location>
        <begin position="10"/>
        <end position="103"/>
    </location>
</feature>
<dbReference type="GO" id="GO:0007059">
    <property type="term" value="P:chromosome segregation"/>
    <property type="evidence" value="ECO:0007669"/>
    <property type="project" value="UniProtKB-KW"/>
</dbReference>
<dbReference type="SUPFAM" id="SSF56349">
    <property type="entry name" value="DNA breaking-rejoining enzymes"/>
    <property type="match status" value="1"/>
</dbReference>
<dbReference type="PROSITE" id="PS51900">
    <property type="entry name" value="CB"/>
    <property type="match status" value="1"/>
</dbReference>